<dbReference type="RefSeq" id="WP_042019791.1">
    <property type="nucleotide sequence ID" value="NZ_CDBW01000014.1"/>
</dbReference>
<dbReference type="InterPro" id="IPR001387">
    <property type="entry name" value="Cro/C1-type_HTH"/>
</dbReference>
<keyword evidence="2" id="KW-0238">DNA-binding</keyword>
<dbReference type="PROSITE" id="PS50943">
    <property type="entry name" value="HTH_CROC1"/>
    <property type="match status" value="1"/>
</dbReference>
<dbReference type="Gene3D" id="1.10.260.40">
    <property type="entry name" value="lambda repressor-like DNA-binding domains"/>
    <property type="match status" value="1"/>
</dbReference>
<sequence length="75" mass="8155">MDSDEFDLAVLATAFGKNVRELRSARGMQQEKLALIAGIDRGHMGKIERGETRVTLEKVYLIAKALGVSPASLLP</sequence>
<dbReference type="Pfam" id="PF01381">
    <property type="entry name" value="HTH_3"/>
    <property type="match status" value="1"/>
</dbReference>
<name>A0A1S2CNQ7_AERSO</name>
<dbReference type="GO" id="GO:0003677">
    <property type="term" value="F:DNA binding"/>
    <property type="evidence" value="ECO:0007669"/>
    <property type="project" value="UniProtKB-KW"/>
</dbReference>
<dbReference type="STRING" id="646.BJD16_19955"/>
<reference evidence="5 6" key="1">
    <citation type="submission" date="2016-09" db="EMBL/GenBank/DDBJ databases">
        <title>Draft Genome Sequence of Aeromonas sobria Strain 08005, Isolated from Sick Rana catesbeiana.</title>
        <authorList>
            <person name="Yang Q."/>
        </authorList>
    </citation>
    <scope>NUCLEOTIDE SEQUENCE [LARGE SCALE GENOMIC DNA]</scope>
    <source>
        <strain evidence="5 6">08005</strain>
    </source>
</reference>
<dbReference type="GO" id="GO:0003700">
    <property type="term" value="F:DNA-binding transcription factor activity"/>
    <property type="evidence" value="ECO:0007669"/>
    <property type="project" value="TreeGrafter"/>
</dbReference>
<dbReference type="Proteomes" id="UP000179934">
    <property type="component" value="Unassembled WGS sequence"/>
</dbReference>
<dbReference type="EMBL" id="MKFU01000038">
    <property type="protein sequence ID" value="OHY89587.1"/>
    <property type="molecule type" value="Genomic_DNA"/>
</dbReference>
<organism evidence="5 6">
    <name type="scientific">Aeromonas sobria</name>
    <dbReference type="NCBI Taxonomy" id="646"/>
    <lineage>
        <taxon>Bacteria</taxon>
        <taxon>Pseudomonadati</taxon>
        <taxon>Pseudomonadota</taxon>
        <taxon>Gammaproteobacteria</taxon>
        <taxon>Aeromonadales</taxon>
        <taxon>Aeromonadaceae</taxon>
        <taxon>Aeromonas</taxon>
    </lineage>
</organism>
<evidence type="ECO:0000313" key="5">
    <source>
        <dbReference type="EMBL" id="OHY89587.1"/>
    </source>
</evidence>
<dbReference type="AlphaFoldDB" id="A0A1S2CNQ7"/>
<evidence type="ECO:0000256" key="3">
    <source>
        <dbReference type="ARBA" id="ARBA00023163"/>
    </source>
</evidence>
<dbReference type="PANTHER" id="PTHR46797:SF23">
    <property type="entry name" value="HTH-TYPE TRANSCRIPTIONAL REGULATOR SUTR"/>
    <property type="match status" value="1"/>
</dbReference>
<evidence type="ECO:0000256" key="1">
    <source>
        <dbReference type="ARBA" id="ARBA00023015"/>
    </source>
</evidence>
<accession>A0A1S2CNQ7</accession>
<evidence type="ECO:0000259" key="4">
    <source>
        <dbReference type="PROSITE" id="PS50943"/>
    </source>
</evidence>
<evidence type="ECO:0000256" key="2">
    <source>
        <dbReference type="ARBA" id="ARBA00023125"/>
    </source>
</evidence>
<keyword evidence="1" id="KW-0805">Transcription regulation</keyword>
<dbReference type="OrthoDB" id="9800901at2"/>
<dbReference type="CDD" id="cd00093">
    <property type="entry name" value="HTH_XRE"/>
    <property type="match status" value="1"/>
</dbReference>
<feature type="domain" description="HTH cro/C1-type" evidence="4">
    <location>
        <begin position="19"/>
        <end position="73"/>
    </location>
</feature>
<dbReference type="InterPro" id="IPR050807">
    <property type="entry name" value="TransReg_Diox_bact_type"/>
</dbReference>
<evidence type="ECO:0000313" key="6">
    <source>
        <dbReference type="Proteomes" id="UP000179934"/>
    </source>
</evidence>
<gene>
    <name evidence="5" type="ORF">BJD16_19955</name>
</gene>
<keyword evidence="3" id="KW-0804">Transcription</keyword>
<dbReference type="GO" id="GO:0005829">
    <property type="term" value="C:cytosol"/>
    <property type="evidence" value="ECO:0007669"/>
    <property type="project" value="TreeGrafter"/>
</dbReference>
<dbReference type="PANTHER" id="PTHR46797">
    <property type="entry name" value="HTH-TYPE TRANSCRIPTIONAL REGULATOR"/>
    <property type="match status" value="1"/>
</dbReference>
<protein>
    <submittedName>
        <fullName evidence="5">Transcriptional regulator</fullName>
    </submittedName>
</protein>
<dbReference type="InterPro" id="IPR010982">
    <property type="entry name" value="Lambda_DNA-bd_dom_sf"/>
</dbReference>
<proteinExistence type="predicted"/>
<dbReference type="GeneID" id="58921723"/>
<dbReference type="SMART" id="SM00530">
    <property type="entry name" value="HTH_XRE"/>
    <property type="match status" value="1"/>
</dbReference>
<dbReference type="SUPFAM" id="SSF47413">
    <property type="entry name" value="lambda repressor-like DNA-binding domains"/>
    <property type="match status" value="1"/>
</dbReference>
<comment type="caution">
    <text evidence="5">The sequence shown here is derived from an EMBL/GenBank/DDBJ whole genome shotgun (WGS) entry which is preliminary data.</text>
</comment>